<proteinExistence type="predicted"/>
<keyword evidence="1" id="KW-0472">Membrane</keyword>
<feature type="transmembrane region" description="Helical" evidence="1">
    <location>
        <begin position="6"/>
        <end position="25"/>
    </location>
</feature>
<dbReference type="EMBL" id="JAAIIJ010000021">
    <property type="protein sequence ID" value="NMN02455.1"/>
    <property type="molecule type" value="Genomic_DNA"/>
</dbReference>
<protein>
    <submittedName>
        <fullName evidence="2">Uncharacterized protein</fullName>
    </submittedName>
</protein>
<reference evidence="2 3" key="1">
    <citation type="submission" date="2020-02" db="EMBL/GenBank/DDBJ databases">
        <title>Characterization of phylogenetic diversity of novel bifidobacterial species isolated in Czech ZOOs.</title>
        <authorList>
            <person name="Lugli G.A."/>
            <person name="Vera N.B."/>
            <person name="Ventura M."/>
        </authorList>
    </citation>
    <scope>NUCLEOTIDE SEQUENCE [LARGE SCALE GENOMIC DNA]</scope>
    <source>
        <strain evidence="2 3">DSM 109963</strain>
    </source>
</reference>
<keyword evidence="1" id="KW-0812">Transmembrane</keyword>
<organism evidence="2 3">
    <name type="scientific">Bifidobacterium panos</name>
    <dbReference type="NCBI Taxonomy" id="2675321"/>
    <lineage>
        <taxon>Bacteria</taxon>
        <taxon>Bacillati</taxon>
        <taxon>Actinomycetota</taxon>
        <taxon>Actinomycetes</taxon>
        <taxon>Bifidobacteriales</taxon>
        <taxon>Bifidobacteriaceae</taxon>
        <taxon>Bifidobacterium</taxon>
    </lineage>
</organism>
<gene>
    <name evidence="2" type="ORF">G1C94_1077</name>
</gene>
<dbReference type="Proteomes" id="UP000553756">
    <property type="component" value="Unassembled WGS sequence"/>
</dbReference>
<keyword evidence="3" id="KW-1185">Reference proteome</keyword>
<accession>A0ABX1SYN5</accession>
<evidence type="ECO:0000256" key="1">
    <source>
        <dbReference type="SAM" id="Phobius"/>
    </source>
</evidence>
<sequence length="190" mass="22214">MATYGLFFLAILFLIFGGWTLYRAIKSRYTAEDMYKDIVAMDRTERESSIIAVRDATGDFRNRYLVFFDEGWQCDFFPYHKTVEPISVDLEQVAQYLSDAFEISRSDFTIQPVAQQESAKPSTEHGGEKRYYVYHLYKADVTHMPDAWQGDSFMVGSKRCRWMTTEDMMKDPRIREVNRDVVGMVRGNLT</sequence>
<comment type="caution">
    <text evidence="2">The sequence shown here is derived from an EMBL/GenBank/DDBJ whole genome shotgun (WGS) entry which is preliminary data.</text>
</comment>
<name>A0ABX1SYN5_9BIFI</name>
<keyword evidence="1" id="KW-1133">Transmembrane helix</keyword>
<evidence type="ECO:0000313" key="2">
    <source>
        <dbReference type="EMBL" id="NMN02455.1"/>
    </source>
</evidence>
<evidence type="ECO:0000313" key="3">
    <source>
        <dbReference type="Proteomes" id="UP000553756"/>
    </source>
</evidence>